<organism evidence="1">
    <name type="scientific">Rattus norvegicus</name>
    <name type="common">Rat</name>
    <dbReference type="NCBI Taxonomy" id="10116"/>
    <lineage>
        <taxon>Eukaryota</taxon>
        <taxon>Metazoa</taxon>
        <taxon>Chordata</taxon>
        <taxon>Craniata</taxon>
        <taxon>Vertebrata</taxon>
        <taxon>Euteleostomi</taxon>
        <taxon>Mammalia</taxon>
        <taxon>Eutheria</taxon>
        <taxon>Euarchontoglires</taxon>
        <taxon>Glires</taxon>
        <taxon>Rodentia</taxon>
        <taxon>Myomorpha</taxon>
        <taxon>Muroidea</taxon>
        <taxon>Muridae</taxon>
        <taxon>Murinae</taxon>
        <taxon>Rattus</taxon>
    </lineage>
</organism>
<gene>
    <name evidence="1" type="primary">SERT-1</name>
</gene>
<dbReference type="AlphaFoldDB" id="O88596"/>
<sequence>PGFTTRGYPRPRLRRRQQWLGTGLFSGVLVFRLLEAEFSSTPGCCVWPSLGLGHGQGGTGRLALLRIESFRSKSHC</sequence>
<accession>O88596</accession>
<reference evidence="1" key="1">
    <citation type="journal article" date="2004" name="Gene">
        <title>Identification of a novel Sertoli cell gene product SERT that influences follicle stimulating hormone actions.</title>
        <authorList>
            <person name="Chaudhary J."/>
            <person name="Sadler-Riggleman I."/>
            <person name="Skinner M.K."/>
        </authorList>
    </citation>
    <scope>NUCLEOTIDE SEQUENCE</scope>
    <source>
        <tissue evidence="1">Testes</tissue>
    </source>
</reference>
<name>O88596_RAT</name>
<proteinExistence type="evidence at transcript level"/>
<protein>
    <submittedName>
        <fullName evidence="1">Sertoli cell protein</fullName>
    </submittedName>
</protein>
<dbReference type="EMBL" id="AF077195">
    <property type="protein sequence ID" value="AAC27528.1"/>
    <property type="molecule type" value="mRNA"/>
</dbReference>
<feature type="non-terminal residue" evidence="1">
    <location>
        <position position="1"/>
    </location>
</feature>
<evidence type="ECO:0000313" key="1">
    <source>
        <dbReference type="EMBL" id="AAC27528.1"/>
    </source>
</evidence>